<protein>
    <submittedName>
        <fullName evidence="1">Uncharacterized protein</fullName>
    </submittedName>
</protein>
<dbReference type="OrthoDB" id="185327at2157"/>
<dbReference type="EMBL" id="WOYG01000001">
    <property type="protein sequence ID" value="NLV09357.1"/>
    <property type="molecule type" value="Genomic_DNA"/>
</dbReference>
<accession>A0A847UAT5</accession>
<sequence length="151" mass="16704">MSTVGPDSVIERVLSEYNIGADSWHEDLFESDTDRLLLALLLEQRGEQYLGETSTSDEPTYFVTEEPVSVDSVNQQGLDWGFPADTVTVWGFDEPVLVSFQQTGTNREIPLTAAEAPFSLSPPGGLNTSKLWYRQMTESAADTTLKVLALR</sequence>
<evidence type="ECO:0000313" key="1">
    <source>
        <dbReference type="EMBL" id="NLV09357.1"/>
    </source>
</evidence>
<organism evidence="1 2">
    <name type="scientific">Halomicrobium mukohataei</name>
    <dbReference type="NCBI Taxonomy" id="57705"/>
    <lineage>
        <taxon>Archaea</taxon>
        <taxon>Methanobacteriati</taxon>
        <taxon>Methanobacteriota</taxon>
        <taxon>Stenosarchaea group</taxon>
        <taxon>Halobacteria</taxon>
        <taxon>Halobacteriales</taxon>
        <taxon>Haloarculaceae</taxon>
        <taxon>Halomicrobium</taxon>
    </lineage>
</organism>
<reference evidence="1" key="1">
    <citation type="submission" date="2019-12" db="EMBL/GenBank/DDBJ databases">
        <title>Whole-genome sequence of Halomicrobium mukohataei pws1.</title>
        <authorList>
            <person name="Verma D.K."/>
            <person name="Gopal K."/>
            <person name="Prasad E.S."/>
        </authorList>
    </citation>
    <scope>NUCLEOTIDE SEQUENCE</scope>
    <source>
        <strain evidence="1">Pws1</strain>
    </source>
</reference>
<dbReference type="RefSeq" id="WP_170093233.1">
    <property type="nucleotide sequence ID" value="NZ_WOYG01000001.1"/>
</dbReference>
<evidence type="ECO:0000313" key="2">
    <source>
        <dbReference type="Proteomes" id="UP000608662"/>
    </source>
</evidence>
<dbReference type="Proteomes" id="UP000608662">
    <property type="component" value="Unassembled WGS sequence"/>
</dbReference>
<proteinExistence type="predicted"/>
<comment type="caution">
    <text evidence="1">The sequence shown here is derived from an EMBL/GenBank/DDBJ whole genome shotgun (WGS) entry which is preliminary data.</text>
</comment>
<gene>
    <name evidence="1" type="ORF">GOC74_05360</name>
</gene>
<dbReference type="AlphaFoldDB" id="A0A847UAT5"/>
<name>A0A847UAT5_9EURY</name>